<organism evidence="2">
    <name type="scientific">marine sediment metagenome</name>
    <dbReference type="NCBI Taxonomy" id="412755"/>
    <lineage>
        <taxon>unclassified sequences</taxon>
        <taxon>metagenomes</taxon>
        <taxon>ecological metagenomes</taxon>
    </lineage>
</organism>
<name>A0A0F9MG77_9ZZZZ</name>
<evidence type="ECO:0000259" key="1">
    <source>
        <dbReference type="Pfam" id="PF08241"/>
    </source>
</evidence>
<protein>
    <recommendedName>
        <fullName evidence="1">Methyltransferase type 11 domain-containing protein</fullName>
    </recommendedName>
</protein>
<dbReference type="Gene3D" id="3.40.50.150">
    <property type="entry name" value="Vaccinia Virus protein VP39"/>
    <property type="match status" value="1"/>
</dbReference>
<evidence type="ECO:0000313" key="2">
    <source>
        <dbReference type="EMBL" id="KKN06360.1"/>
    </source>
</evidence>
<proteinExistence type="predicted"/>
<dbReference type="InterPro" id="IPR029063">
    <property type="entry name" value="SAM-dependent_MTases_sf"/>
</dbReference>
<sequence>MKAKASVIIKWLTRLLPDWVRPPLRYVYRFVMGFEWVRKLLIDTASLQECHDYWRNPPAIDSPTTYLAGNEISELFFGLVEKYVDRSGRMLEIGCSVGRNFNILNMGGYNNLYGIEICPESIGLLKNAFPVLAESCQVYNIPVEDIIKHLPYQGYDAVYTIAVLEHIHSDSEWIFADMARIIKDVLITIEDEVGVSCHTFPRNYKKIFEGLDMEQVEETNCKGIEGLSGSYVARVFRQRNGR</sequence>
<dbReference type="EMBL" id="LAZR01004700">
    <property type="protein sequence ID" value="KKN06360.1"/>
    <property type="molecule type" value="Genomic_DNA"/>
</dbReference>
<feature type="domain" description="Methyltransferase type 11" evidence="1">
    <location>
        <begin position="91"/>
        <end position="183"/>
    </location>
</feature>
<dbReference type="CDD" id="cd02440">
    <property type="entry name" value="AdoMet_MTases"/>
    <property type="match status" value="1"/>
</dbReference>
<dbReference type="InterPro" id="IPR013216">
    <property type="entry name" value="Methyltransf_11"/>
</dbReference>
<dbReference type="GO" id="GO:0008757">
    <property type="term" value="F:S-adenosylmethionine-dependent methyltransferase activity"/>
    <property type="evidence" value="ECO:0007669"/>
    <property type="project" value="InterPro"/>
</dbReference>
<dbReference type="Pfam" id="PF08241">
    <property type="entry name" value="Methyltransf_11"/>
    <property type="match status" value="1"/>
</dbReference>
<reference evidence="2" key="1">
    <citation type="journal article" date="2015" name="Nature">
        <title>Complex archaea that bridge the gap between prokaryotes and eukaryotes.</title>
        <authorList>
            <person name="Spang A."/>
            <person name="Saw J.H."/>
            <person name="Jorgensen S.L."/>
            <person name="Zaremba-Niedzwiedzka K."/>
            <person name="Martijn J."/>
            <person name="Lind A.E."/>
            <person name="van Eijk R."/>
            <person name="Schleper C."/>
            <person name="Guy L."/>
            <person name="Ettema T.J."/>
        </authorList>
    </citation>
    <scope>NUCLEOTIDE SEQUENCE</scope>
</reference>
<dbReference type="SUPFAM" id="SSF53335">
    <property type="entry name" value="S-adenosyl-L-methionine-dependent methyltransferases"/>
    <property type="match status" value="1"/>
</dbReference>
<comment type="caution">
    <text evidence="2">The sequence shown here is derived from an EMBL/GenBank/DDBJ whole genome shotgun (WGS) entry which is preliminary data.</text>
</comment>
<dbReference type="AlphaFoldDB" id="A0A0F9MG77"/>
<accession>A0A0F9MG77</accession>
<gene>
    <name evidence="2" type="ORF">LCGC14_1078020</name>
</gene>